<gene>
    <name evidence="4" type="ORF">E3J59_01125</name>
</gene>
<dbReference type="Pfam" id="PF21117">
    <property type="entry name" value="MRB1590_C"/>
    <property type="match status" value="1"/>
</dbReference>
<accession>A0A523UZZ9</accession>
<name>A0A523UZZ9_UNCAE</name>
<reference evidence="4 5" key="1">
    <citation type="submission" date="2019-03" db="EMBL/GenBank/DDBJ databases">
        <title>Metabolic potential of uncultured bacteria and archaea associated with petroleum seepage in deep-sea sediments.</title>
        <authorList>
            <person name="Dong X."/>
            <person name="Hubert C."/>
        </authorList>
    </citation>
    <scope>NUCLEOTIDE SEQUENCE [LARGE SCALE GENOMIC DNA]</scope>
    <source>
        <strain evidence="4">E29_bin78</strain>
    </source>
</reference>
<dbReference type="PANTHER" id="PTHR38149:SF1">
    <property type="entry name" value="ATPASE"/>
    <property type="match status" value="1"/>
</dbReference>
<dbReference type="Proteomes" id="UP000320679">
    <property type="component" value="Unassembled WGS sequence"/>
</dbReference>
<dbReference type="PANTHER" id="PTHR38149">
    <property type="entry name" value="ATPASE"/>
    <property type="match status" value="1"/>
</dbReference>
<dbReference type="Pfam" id="PF20446">
    <property type="entry name" value="ABC_N"/>
    <property type="match status" value="1"/>
</dbReference>
<dbReference type="InterPro" id="IPR049069">
    <property type="entry name" value="MRB1590-like_C"/>
</dbReference>
<dbReference type="InterPro" id="IPR019195">
    <property type="entry name" value="ABC_ATPase_put"/>
</dbReference>
<feature type="domain" description="ATPase of the ABC class N-terminal" evidence="2">
    <location>
        <begin position="5"/>
        <end position="164"/>
    </location>
</feature>
<organism evidence="4 5">
    <name type="scientific">Aerophobetes bacterium</name>
    <dbReference type="NCBI Taxonomy" id="2030807"/>
    <lineage>
        <taxon>Bacteria</taxon>
        <taxon>Candidatus Aerophobota</taxon>
    </lineage>
</organism>
<evidence type="ECO:0000313" key="4">
    <source>
        <dbReference type="EMBL" id="TET48105.1"/>
    </source>
</evidence>
<dbReference type="InterPro" id="IPR046833">
    <property type="entry name" value="ABC_N"/>
</dbReference>
<dbReference type="SUPFAM" id="SSF52540">
    <property type="entry name" value="P-loop containing nucleoside triphosphate hydrolases"/>
    <property type="match status" value="1"/>
</dbReference>
<dbReference type="EMBL" id="SOJK01000052">
    <property type="protein sequence ID" value="TET48105.1"/>
    <property type="molecule type" value="Genomic_DNA"/>
</dbReference>
<proteinExistence type="predicted"/>
<evidence type="ECO:0000259" key="2">
    <source>
        <dbReference type="Pfam" id="PF20446"/>
    </source>
</evidence>
<sequence>MRLASDLRSILERIDARGYKAYKDIEGEYSFQKFYLYIDHVQGDPYASPSRIRVRVDQKLARFPLSLFEDPIRKVALEDYITRTFSKSIKEIAKRFRGSGKSGSITVLACSQQVIPRTSVLVNESFVEIRFTMGFPARGRRILGQEASEMFFQEVPRVVERSLFCESLDSKKLDHHLEVLEDAEFIRGHLEEKNLVAFVADSSLLPRASGVDERPKRKGKTILFSSPASLQVSFYPPNRKEIKGMGIPRGITLVVGGGYHGKSTLLDALALGCYNHIPGDGREFVISRPDTVMIRAEDGRFVENVDISPFISNLPLGEDTASFSTLNASGSTSQAANIMEAIQIGARVLLIDEDTSATNFMIRDERMQRLVKKDKEPITPLIDKIKLLYRDLGVSTILAMGGSGDYFDVADTVIMMDTYKPFEVSSEARLISKQNKTHRSYEGGGVFGKVGSRIPLRESFDPRRGKAGRVKIKPRDMKSIAFGYELIDLSSVEQLVEEAQTRSIGDLIYYAARELFDGKRTLREALKIIEEKMKEEGFDSLLPFLSGEYAAPRKYELAAAINRLTSLKCQRGKLLYPDAQSL</sequence>
<evidence type="ECO:0000313" key="5">
    <source>
        <dbReference type="Proteomes" id="UP000320679"/>
    </source>
</evidence>
<feature type="domain" description="ATPase of the ABC class C-terminal" evidence="1">
    <location>
        <begin position="170"/>
        <end position="448"/>
    </location>
</feature>
<evidence type="ECO:0000259" key="1">
    <source>
        <dbReference type="Pfam" id="PF09818"/>
    </source>
</evidence>
<dbReference type="InterPro" id="IPR027417">
    <property type="entry name" value="P-loop_NTPase"/>
</dbReference>
<protein>
    <submittedName>
        <fullName evidence="4">ATPase</fullName>
    </submittedName>
</protein>
<dbReference type="Pfam" id="PF09818">
    <property type="entry name" value="ABC_ATPase"/>
    <property type="match status" value="1"/>
</dbReference>
<dbReference type="InterPro" id="IPR046834">
    <property type="entry name" value="ABC_ATPase_C"/>
</dbReference>
<dbReference type="AlphaFoldDB" id="A0A523UZZ9"/>
<feature type="domain" description="MRB1590-like C-terminal" evidence="3">
    <location>
        <begin position="471"/>
        <end position="569"/>
    </location>
</feature>
<comment type="caution">
    <text evidence="4">The sequence shown here is derived from an EMBL/GenBank/DDBJ whole genome shotgun (WGS) entry which is preliminary data.</text>
</comment>
<evidence type="ECO:0000259" key="3">
    <source>
        <dbReference type="Pfam" id="PF21117"/>
    </source>
</evidence>